<proteinExistence type="inferred from homology"/>
<dbReference type="SUPFAM" id="SSF48168">
    <property type="entry name" value="R1 subunit of ribonucleotide reductase, N-terminal domain"/>
    <property type="match status" value="1"/>
</dbReference>
<keyword evidence="9 11" id="KW-0170">Cobalt</keyword>
<dbReference type="NCBIfam" id="TIGR02504">
    <property type="entry name" value="NrdJ_Z"/>
    <property type="match status" value="1"/>
</dbReference>
<evidence type="ECO:0000256" key="3">
    <source>
        <dbReference type="ARBA" id="ARBA00022628"/>
    </source>
</evidence>
<comment type="similarity">
    <text evidence="2 11">Belongs to the ribonucleoside diphosphate reductase class-2 family.</text>
</comment>
<evidence type="ECO:0000256" key="5">
    <source>
        <dbReference type="ARBA" id="ARBA00022741"/>
    </source>
</evidence>
<evidence type="ECO:0000256" key="7">
    <source>
        <dbReference type="ARBA" id="ARBA00023116"/>
    </source>
</evidence>
<organism evidence="14 15">
    <name type="scientific">Algoriphagus lacus</name>
    <dbReference type="NCBI Taxonomy" id="2056311"/>
    <lineage>
        <taxon>Bacteria</taxon>
        <taxon>Pseudomonadati</taxon>
        <taxon>Bacteroidota</taxon>
        <taxon>Cytophagia</taxon>
        <taxon>Cytophagales</taxon>
        <taxon>Cyclobacteriaceae</taxon>
        <taxon>Algoriphagus</taxon>
    </lineage>
</organism>
<keyword evidence="15" id="KW-1185">Reference proteome</keyword>
<reference evidence="14 15" key="1">
    <citation type="submission" date="2018-09" db="EMBL/GenBank/DDBJ databases">
        <authorList>
            <person name="Wang X."/>
            <person name="Du Z."/>
        </authorList>
    </citation>
    <scope>NUCLEOTIDE SEQUENCE [LARGE SCALE GENOMIC DNA]</scope>
    <source>
        <strain evidence="14 15">N3</strain>
    </source>
</reference>
<dbReference type="UniPathway" id="UPA00326"/>
<protein>
    <recommendedName>
        <fullName evidence="11">Vitamin B12-dependent ribonucleotide reductase</fullName>
        <ecNumber evidence="11">1.17.4.1</ecNumber>
    </recommendedName>
</protein>
<feature type="domain" description="Ribonucleotide reductase large subunit N-terminal" evidence="12">
    <location>
        <begin position="3"/>
        <end position="83"/>
    </location>
</feature>
<comment type="cofactor">
    <cofactor evidence="1 11">
        <name>adenosylcob(III)alamin</name>
        <dbReference type="ChEBI" id="CHEBI:18408"/>
    </cofactor>
</comment>
<dbReference type="RefSeq" id="WP_119476638.1">
    <property type="nucleotide sequence ID" value="NZ_QXML01000002.1"/>
</dbReference>
<dbReference type="GO" id="GO:0031419">
    <property type="term" value="F:cobalamin binding"/>
    <property type="evidence" value="ECO:0007669"/>
    <property type="project" value="UniProtKB-KW"/>
</dbReference>
<dbReference type="CDD" id="cd02888">
    <property type="entry name" value="RNR_II_dimer"/>
    <property type="match status" value="1"/>
</dbReference>
<keyword evidence="7" id="KW-0215">Deoxyribonucleotide synthesis</keyword>
<evidence type="ECO:0000313" key="14">
    <source>
        <dbReference type="EMBL" id="RIW17200.1"/>
    </source>
</evidence>
<dbReference type="PANTHER" id="PTHR43371:SF1">
    <property type="entry name" value="RIBONUCLEOSIDE-DIPHOSPHATE REDUCTASE"/>
    <property type="match status" value="1"/>
</dbReference>
<dbReference type="Proteomes" id="UP000283522">
    <property type="component" value="Unassembled WGS sequence"/>
</dbReference>
<dbReference type="InterPro" id="IPR013509">
    <property type="entry name" value="RNR_lsu_N"/>
</dbReference>
<keyword evidence="6 11" id="KW-0560">Oxidoreductase</keyword>
<dbReference type="EC" id="1.17.4.1" evidence="11"/>
<evidence type="ECO:0000256" key="9">
    <source>
        <dbReference type="ARBA" id="ARBA00023285"/>
    </source>
</evidence>
<evidence type="ECO:0000256" key="8">
    <source>
        <dbReference type="ARBA" id="ARBA00023157"/>
    </source>
</evidence>
<dbReference type="Pfam" id="PF02867">
    <property type="entry name" value="Ribonuc_red_lgC"/>
    <property type="match status" value="2"/>
</dbReference>
<dbReference type="InterPro" id="IPR013344">
    <property type="entry name" value="RNR_NrdJ/NrdZ"/>
</dbReference>
<dbReference type="InterPro" id="IPR000788">
    <property type="entry name" value="RNR_lg_C"/>
</dbReference>
<evidence type="ECO:0000259" key="13">
    <source>
        <dbReference type="Pfam" id="PF02867"/>
    </source>
</evidence>
<dbReference type="GO" id="GO:0004748">
    <property type="term" value="F:ribonucleoside-diphosphate reductase activity, thioredoxin disulfide as acceptor"/>
    <property type="evidence" value="ECO:0007669"/>
    <property type="project" value="UniProtKB-EC"/>
</dbReference>
<keyword evidence="5 11" id="KW-0547">Nucleotide-binding</keyword>
<dbReference type="GO" id="GO:0005524">
    <property type="term" value="F:ATP binding"/>
    <property type="evidence" value="ECO:0007669"/>
    <property type="project" value="InterPro"/>
</dbReference>
<keyword evidence="3 11" id="KW-0846">Cobalamin</keyword>
<dbReference type="Pfam" id="PF00317">
    <property type="entry name" value="Ribonuc_red_lgN"/>
    <property type="match status" value="1"/>
</dbReference>
<dbReference type="PANTHER" id="PTHR43371">
    <property type="entry name" value="VITAMIN B12-DEPENDENT RIBONUCLEOTIDE REDUCTASE"/>
    <property type="match status" value="1"/>
</dbReference>
<dbReference type="EMBL" id="QXML01000002">
    <property type="protein sequence ID" value="RIW17200.1"/>
    <property type="molecule type" value="Genomic_DNA"/>
</dbReference>
<keyword evidence="8" id="KW-1015">Disulfide bond</keyword>
<dbReference type="SUPFAM" id="SSF51998">
    <property type="entry name" value="PFL-like glycyl radical enzymes"/>
    <property type="match status" value="1"/>
</dbReference>
<dbReference type="AlphaFoldDB" id="A0A418PUG5"/>
<dbReference type="InterPro" id="IPR050862">
    <property type="entry name" value="RdRp_reductase_class-2"/>
</dbReference>
<dbReference type="GO" id="GO:0071897">
    <property type="term" value="P:DNA biosynthetic process"/>
    <property type="evidence" value="ECO:0007669"/>
    <property type="project" value="UniProtKB-KW"/>
</dbReference>
<evidence type="ECO:0000256" key="2">
    <source>
        <dbReference type="ARBA" id="ARBA00007405"/>
    </source>
</evidence>
<gene>
    <name evidence="14" type="ORF">D0X99_05470</name>
</gene>
<evidence type="ECO:0000259" key="12">
    <source>
        <dbReference type="Pfam" id="PF00317"/>
    </source>
</evidence>
<accession>A0A418PUG5</accession>
<evidence type="ECO:0000256" key="6">
    <source>
        <dbReference type="ARBA" id="ARBA00023002"/>
    </source>
</evidence>
<comment type="caution">
    <text evidence="14">The sequence shown here is derived from an EMBL/GenBank/DDBJ whole genome shotgun (WGS) entry which is preliminary data.</text>
</comment>
<feature type="domain" description="Ribonucleotide reductase large subunit C-terminal" evidence="13">
    <location>
        <begin position="87"/>
        <end position="402"/>
    </location>
</feature>
<evidence type="ECO:0000256" key="11">
    <source>
        <dbReference type="RuleBase" id="RU364064"/>
    </source>
</evidence>
<dbReference type="OrthoDB" id="9762933at2"/>
<sequence length="583" mass="64559">MELLSENARKILQERYLIKDAAGRSKETPEELLLRVAKTVAQAEKKYGSQQGVEKWEREFFGMMSNLDFLPNSTTLMNAGTGYGQLSSCFVLPVKDSLSGIFQTLRLAALVQQKGGGTGFNFSELRPSGDHISQSGGQSSGPVSFIRVFDFAAEHIRQGGKRRGANMGILNVDHPDIFEFIRLRTEGKRLKNFNLSVGISDSFMKALEANADWNLINPRTGKSVRMVKSGVLWSELCEQAWLSGNPGLIFLDTINAANPVISIGEIAATNPCGEVPLLPNESCNLGSINLTKFVKTVEAERTELDWKKLGETVEKSIRFLDNVLDINKFPSESISKASLANRKIGLGVMGWAELLIRLGIPYASVDAISLAERLMSFIQEKSLKASSRLGIERGSFPNWEKSVFFPDQPMRNATRTSIAPTGTISILADTSSSVEPLFALAFQRKNVLNGETLQTINPLFLEMLKSERLAEGKILDQVISSGTCTHIKELPGKFRELFRTALEISPEWHLRHQIAFQKFTDNAVSKTVNLPSDSTIGDVDQLYRQAWELGAKGITVFRNEAGDQQLLYRGIKSSGPEFIRCVR</sequence>
<feature type="domain" description="Ribonucleotide reductase large subunit C-terminal" evidence="13">
    <location>
        <begin position="408"/>
        <end position="556"/>
    </location>
</feature>
<dbReference type="PRINTS" id="PR01183">
    <property type="entry name" value="RIBORDTASEM1"/>
</dbReference>
<comment type="catalytic activity">
    <reaction evidence="10 11">
        <text>a 2'-deoxyribonucleoside 5'-diphosphate + [thioredoxin]-disulfide + H2O = a ribonucleoside 5'-diphosphate + [thioredoxin]-dithiol</text>
        <dbReference type="Rhea" id="RHEA:23252"/>
        <dbReference type="Rhea" id="RHEA-COMP:10698"/>
        <dbReference type="Rhea" id="RHEA-COMP:10700"/>
        <dbReference type="ChEBI" id="CHEBI:15377"/>
        <dbReference type="ChEBI" id="CHEBI:29950"/>
        <dbReference type="ChEBI" id="CHEBI:50058"/>
        <dbReference type="ChEBI" id="CHEBI:57930"/>
        <dbReference type="ChEBI" id="CHEBI:73316"/>
        <dbReference type="EC" id="1.17.4.1"/>
    </reaction>
</comment>
<dbReference type="GO" id="GO:0009263">
    <property type="term" value="P:deoxyribonucleotide biosynthetic process"/>
    <property type="evidence" value="ECO:0007669"/>
    <property type="project" value="UniProtKB-KW"/>
</dbReference>
<evidence type="ECO:0000256" key="1">
    <source>
        <dbReference type="ARBA" id="ARBA00001922"/>
    </source>
</evidence>
<comment type="function">
    <text evidence="11">Catalyzes the reduction of ribonucleotides to deoxyribonucleotides. May function to provide a pool of deoxyribonucleotide precursors for DNA repair during oxygen limitation and/or for immediate growth after restoration of oxygen.</text>
</comment>
<name>A0A418PUG5_9BACT</name>
<evidence type="ECO:0000256" key="4">
    <source>
        <dbReference type="ARBA" id="ARBA00022634"/>
    </source>
</evidence>
<keyword evidence="4 11" id="KW-0237">DNA synthesis</keyword>
<dbReference type="Gene3D" id="3.20.70.20">
    <property type="match status" value="1"/>
</dbReference>
<dbReference type="InterPro" id="IPR008926">
    <property type="entry name" value="RNR_R1-su_N"/>
</dbReference>
<evidence type="ECO:0000313" key="15">
    <source>
        <dbReference type="Proteomes" id="UP000283522"/>
    </source>
</evidence>
<evidence type="ECO:0000256" key="10">
    <source>
        <dbReference type="ARBA" id="ARBA00047754"/>
    </source>
</evidence>